<comment type="similarity">
    <text evidence="3 14">Belongs to the glycosyl hydrolase 13 family.</text>
</comment>
<dbReference type="InterPro" id="IPR014756">
    <property type="entry name" value="Ig_E-set"/>
</dbReference>
<dbReference type="InterPro" id="IPR017853">
    <property type="entry name" value="GH"/>
</dbReference>
<protein>
    <recommendedName>
        <fullName evidence="5 13">Malto-oligosyltrehalose trehalohydrolase</fullName>
        <shortName evidence="14">MTHase</shortName>
        <ecNumber evidence="4 13">3.2.1.141</ecNumber>
    </recommendedName>
    <alternativeName>
        <fullName evidence="11 14">4-alpha-D-((1-&gt;4)-alpha-D-glucano)trehalose trehalohydrolase</fullName>
    </alternativeName>
    <alternativeName>
        <fullName evidence="10 14">Maltooligosyl trehalose trehalohydrolase</fullName>
    </alternativeName>
</protein>
<gene>
    <name evidence="19" type="primary">treZ</name>
    <name evidence="19" type="ORF">GS601_20825</name>
</gene>
<evidence type="ECO:0000259" key="18">
    <source>
        <dbReference type="SMART" id="SM00642"/>
    </source>
</evidence>
<evidence type="ECO:0000256" key="17">
    <source>
        <dbReference type="PIRSR" id="PIRSR006337-3"/>
    </source>
</evidence>
<keyword evidence="20" id="KW-1185">Reference proteome</keyword>
<comment type="pathway">
    <text evidence="2 14">Glycan biosynthesis; trehalose biosynthesis.</text>
</comment>
<sequence>MQVGARYLGNGHCTFTVWSPDVEAMAVQIVSTAQTIPMARSQGDYWQVTAQDILPDTLYFYQLNNQESRPDPASQSQPQGVHGPSQVIDQAFEWTDHDWAGVALEDLIIYEIHVGTFTPEGTFDAIIPRIQTLKELGVTAIELMPISQFPGDRSTDDPSAYRNWGYDGTYLYAVQNSYGGVTGLKRLVDACHQQGMAVMLDVVYNHFGPEGNYISQFGSYFTDSYRTPWGSAVNYDNVHSHHVRNFFIQNTLYWLREYHLDALRLDAVHAIYDLGAKHILAELAEHVEALSNEQNRKLYLIAESDANDPRVIRPIEVGGHGMDAQWSDDFHHALHALLTGDQIGYYQDFGKCSQLAKAYQDSFVYDWQYSPHRQRFHGNVCRDRPSSQFVVCIQNHDQIGNRMLGERLSHLTSFEGLKLAAGALILSPFVPLLFMGEEYGEEAPFTYFVSHSDTGLIHAVREGRKREFAAFHAQGEPPDPESAETFEMCKLNWETRTEGQHHILWMWYQQLIQIRNTMPALKRQDHLETDKAARTHLKAGSDNEKKVVWWHRWSDNNHALCLMNFNPNDVVYSPDTFDFSWEKVLDSADKKWMGDGSRLPEKLEPRQELTLRSQSFALYKV</sequence>
<dbReference type="InterPro" id="IPR044901">
    <property type="entry name" value="Trehalose_TreZ_E-set_sf"/>
</dbReference>
<dbReference type="GO" id="GO:0033942">
    <property type="term" value="F:4-alpha-D-(1-&gt;4)-alpha-D-glucanotrehalose trehalohydrolase activity"/>
    <property type="evidence" value="ECO:0007669"/>
    <property type="project" value="UniProtKB-EC"/>
</dbReference>
<evidence type="ECO:0000313" key="20">
    <source>
        <dbReference type="Proteomes" id="UP000646053"/>
    </source>
</evidence>
<comment type="catalytic activity">
    <reaction evidence="12 14">
        <text>hydrolysis of (1-&gt;4)-alpha-D-glucosidic linkage in 4-alpha-D-[(1-&gt;4)-alpha-D-glucanosyl]n trehalose to yield trehalose and (1-&gt;4)-alpha-D-glucan.</text>
        <dbReference type="EC" id="3.2.1.141"/>
    </reaction>
</comment>
<feature type="binding site" evidence="16">
    <location>
        <begin position="396"/>
        <end position="401"/>
    </location>
    <ligand>
        <name>substrate</name>
    </ligand>
</feature>
<dbReference type="PANTHER" id="PTHR43651">
    <property type="entry name" value="1,4-ALPHA-GLUCAN-BRANCHING ENZYME"/>
    <property type="match status" value="1"/>
</dbReference>
<dbReference type="InterPro" id="IPR006047">
    <property type="entry name" value="GH13_cat_dom"/>
</dbReference>
<evidence type="ECO:0000256" key="13">
    <source>
        <dbReference type="NCBIfam" id="TIGR02402"/>
    </source>
</evidence>
<accession>A0A8J8CLI8</accession>
<name>A0A8J8CLI8_9CYAN</name>
<evidence type="ECO:0000256" key="9">
    <source>
        <dbReference type="ARBA" id="ARBA00023295"/>
    </source>
</evidence>
<dbReference type="Gene3D" id="2.60.40.10">
    <property type="entry name" value="Immunoglobulins"/>
    <property type="match status" value="1"/>
</dbReference>
<dbReference type="SMART" id="SM00642">
    <property type="entry name" value="Aamy"/>
    <property type="match status" value="1"/>
</dbReference>
<keyword evidence="7 14" id="KW-0378">Hydrolase</keyword>
<comment type="caution">
    <text evidence="19">The sequence shown here is derived from an EMBL/GenBank/DDBJ whole genome shotgun (WGS) entry which is preliminary data.</text>
</comment>
<dbReference type="GO" id="GO:0005992">
    <property type="term" value="P:trehalose biosynthetic process"/>
    <property type="evidence" value="ECO:0007669"/>
    <property type="project" value="UniProtKB-UniRule"/>
</dbReference>
<evidence type="ECO:0000256" key="16">
    <source>
        <dbReference type="PIRSR" id="PIRSR006337-2"/>
    </source>
</evidence>
<dbReference type="Gene3D" id="3.20.20.80">
    <property type="entry name" value="Glycosidases"/>
    <property type="match status" value="1"/>
</dbReference>
<evidence type="ECO:0000256" key="1">
    <source>
        <dbReference type="ARBA" id="ARBA00004496"/>
    </source>
</evidence>
<proteinExistence type="inferred from homology"/>
<evidence type="ECO:0000256" key="8">
    <source>
        <dbReference type="ARBA" id="ARBA00023277"/>
    </source>
</evidence>
<dbReference type="UniPathway" id="UPA00299"/>
<evidence type="ECO:0000313" key="19">
    <source>
        <dbReference type="EMBL" id="NDJ19701.1"/>
    </source>
</evidence>
<dbReference type="SUPFAM" id="SSF51445">
    <property type="entry name" value="(Trans)glycosidases"/>
    <property type="match status" value="1"/>
</dbReference>
<evidence type="ECO:0000256" key="15">
    <source>
        <dbReference type="PIRSR" id="PIRSR006337-1"/>
    </source>
</evidence>
<dbReference type="AlphaFoldDB" id="A0A8J8CLI8"/>
<dbReference type="PANTHER" id="PTHR43651:SF11">
    <property type="entry name" value="MALTO-OLIGOSYLTREHALOSE TREHALOHYDROLASE"/>
    <property type="match status" value="1"/>
</dbReference>
<dbReference type="NCBIfam" id="TIGR02402">
    <property type="entry name" value="trehalose_TreZ"/>
    <property type="match status" value="1"/>
</dbReference>
<dbReference type="Proteomes" id="UP000646053">
    <property type="component" value="Unassembled WGS sequence"/>
</dbReference>
<evidence type="ECO:0000256" key="14">
    <source>
        <dbReference type="PIRNR" id="PIRNR006337"/>
    </source>
</evidence>
<evidence type="ECO:0000256" key="2">
    <source>
        <dbReference type="ARBA" id="ARBA00005199"/>
    </source>
</evidence>
<feature type="active site" description="Proton donor" evidence="15">
    <location>
        <position position="303"/>
    </location>
</feature>
<dbReference type="CDD" id="cd02853">
    <property type="entry name" value="E_set_MTHase_like_N"/>
    <property type="match status" value="1"/>
</dbReference>
<dbReference type="InterPro" id="IPR012768">
    <property type="entry name" value="Trehalose_TreZ"/>
</dbReference>
<dbReference type="CDD" id="cd11325">
    <property type="entry name" value="AmyAc_GTHase"/>
    <property type="match status" value="1"/>
</dbReference>
<evidence type="ECO:0000256" key="11">
    <source>
        <dbReference type="ARBA" id="ARBA00033284"/>
    </source>
</evidence>
<dbReference type="SUPFAM" id="SSF81296">
    <property type="entry name" value="E set domains"/>
    <property type="match status" value="1"/>
</dbReference>
<feature type="domain" description="Glycosyl hydrolase family 13 catalytic" evidence="18">
    <location>
        <begin position="86"/>
        <end position="464"/>
    </location>
</feature>
<evidence type="ECO:0000256" key="4">
    <source>
        <dbReference type="ARBA" id="ARBA00012268"/>
    </source>
</evidence>
<organism evidence="19 20">
    <name type="scientific">Myxacorys almedinensis A</name>
    <dbReference type="NCBI Taxonomy" id="2690445"/>
    <lineage>
        <taxon>Bacteria</taxon>
        <taxon>Bacillati</taxon>
        <taxon>Cyanobacteriota</taxon>
        <taxon>Cyanophyceae</taxon>
        <taxon>Leptolyngbyales</taxon>
        <taxon>Leptolyngbyaceae</taxon>
        <taxon>Myxacorys</taxon>
        <taxon>Myxacorys almedinensis</taxon>
    </lineage>
</organism>
<evidence type="ECO:0000256" key="3">
    <source>
        <dbReference type="ARBA" id="ARBA00008061"/>
    </source>
</evidence>
<feature type="binding site" evidence="16">
    <location>
        <begin position="328"/>
        <end position="332"/>
    </location>
    <ligand>
        <name>substrate</name>
    </ligand>
</feature>
<dbReference type="Gene3D" id="1.10.10.760">
    <property type="entry name" value="E-set domains of sugar-utilizing enzymes"/>
    <property type="match status" value="1"/>
</dbReference>
<dbReference type="Pfam" id="PF00128">
    <property type="entry name" value="Alpha-amylase"/>
    <property type="match status" value="1"/>
</dbReference>
<keyword evidence="8" id="KW-0119">Carbohydrate metabolism</keyword>
<evidence type="ECO:0000256" key="6">
    <source>
        <dbReference type="ARBA" id="ARBA00022490"/>
    </source>
</evidence>
<dbReference type="EC" id="3.2.1.141" evidence="4 13"/>
<feature type="site" description="Transition state stabilizer" evidence="17">
    <location>
        <position position="397"/>
    </location>
</feature>
<dbReference type="EMBL" id="WVIE01000038">
    <property type="protein sequence ID" value="NDJ19701.1"/>
    <property type="molecule type" value="Genomic_DNA"/>
</dbReference>
<dbReference type="GO" id="GO:0005737">
    <property type="term" value="C:cytoplasm"/>
    <property type="evidence" value="ECO:0007669"/>
    <property type="project" value="UniProtKB-SubCell"/>
</dbReference>
<evidence type="ECO:0000256" key="12">
    <source>
        <dbReference type="ARBA" id="ARBA00034013"/>
    </source>
</evidence>
<evidence type="ECO:0000256" key="5">
    <source>
        <dbReference type="ARBA" id="ARBA00015938"/>
    </source>
</evidence>
<dbReference type="InterPro" id="IPR013783">
    <property type="entry name" value="Ig-like_fold"/>
</dbReference>
<feature type="binding site" evidence="16">
    <location>
        <begin position="264"/>
        <end position="269"/>
    </location>
    <ligand>
        <name>substrate</name>
    </ligand>
</feature>
<keyword evidence="9 14" id="KW-0326">Glycosidase</keyword>
<evidence type="ECO:0000256" key="7">
    <source>
        <dbReference type="ARBA" id="ARBA00022801"/>
    </source>
</evidence>
<feature type="active site" description="Nucleophile" evidence="15">
    <location>
        <position position="266"/>
    </location>
</feature>
<evidence type="ECO:0000256" key="10">
    <source>
        <dbReference type="ARBA" id="ARBA00032057"/>
    </source>
</evidence>
<keyword evidence="6" id="KW-0963">Cytoplasm</keyword>
<dbReference type="PIRSF" id="PIRSF006337">
    <property type="entry name" value="Trehalose_TreZ"/>
    <property type="match status" value="1"/>
</dbReference>
<comment type="subcellular location">
    <subcellularLocation>
        <location evidence="1 15">Cytoplasm</location>
    </subcellularLocation>
</comment>
<reference evidence="19" key="1">
    <citation type="submission" date="2019-12" db="EMBL/GenBank/DDBJ databases">
        <title>High-Quality draft genome sequences of three cyanobacteria isolated from the limestone walls of the Old Cathedral of Coimbra.</title>
        <authorList>
            <person name="Tiago I."/>
            <person name="Soares F."/>
            <person name="Portugal A."/>
        </authorList>
    </citation>
    <scope>NUCLEOTIDE SEQUENCE</scope>
    <source>
        <strain evidence="19">A</strain>
    </source>
</reference>